<comment type="caution">
    <text evidence="2">The sequence shown here is derived from an EMBL/GenBank/DDBJ whole genome shotgun (WGS) entry which is preliminary data.</text>
</comment>
<feature type="compositionally biased region" description="Basic and acidic residues" evidence="1">
    <location>
        <begin position="65"/>
        <end position="74"/>
    </location>
</feature>
<organism evidence="2">
    <name type="scientific">marine sediment metagenome</name>
    <dbReference type="NCBI Taxonomy" id="412755"/>
    <lineage>
        <taxon>unclassified sequences</taxon>
        <taxon>metagenomes</taxon>
        <taxon>ecological metagenomes</taxon>
    </lineage>
</organism>
<feature type="region of interest" description="Disordered" evidence="1">
    <location>
        <begin position="63"/>
        <end position="86"/>
    </location>
</feature>
<accession>A0A0F9DQX8</accession>
<name>A0A0F9DQX8_9ZZZZ</name>
<reference evidence="2" key="1">
    <citation type="journal article" date="2015" name="Nature">
        <title>Complex archaea that bridge the gap between prokaryotes and eukaryotes.</title>
        <authorList>
            <person name="Spang A."/>
            <person name="Saw J.H."/>
            <person name="Jorgensen S.L."/>
            <person name="Zaremba-Niedzwiedzka K."/>
            <person name="Martijn J."/>
            <person name="Lind A.E."/>
            <person name="van Eijk R."/>
            <person name="Schleper C."/>
            <person name="Guy L."/>
            <person name="Ettema T.J."/>
        </authorList>
    </citation>
    <scope>NUCLEOTIDE SEQUENCE</scope>
</reference>
<gene>
    <name evidence="2" type="ORF">LCGC14_2167270</name>
</gene>
<protein>
    <submittedName>
        <fullName evidence="2">Uncharacterized protein</fullName>
    </submittedName>
</protein>
<feature type="non-terminal residue" evidence="2">
    <location>
        <position position="1"/>
    </location>
</feature>
<dbReference type="AlphaFoldDB" id="A0A0F9DQX8"/>
<evidence type="ECO:0000256" key="1">
    <source>
        <dbReference type="SAM" id="MobiDB-lite"/>
    </source>
</evidence>
<dbReference type="EMBL" id="LAZR01027913">
    <property type="protein sequence ID" value="KKL64213.1"/>
    <property type="molecule type" value="Genomic_DNA"/>
</dbReference>
<evidence type="ECO:0000313" key="2">
    <source>
        <dbReference type="EMBL" id="KKL64213.1"/>
    </source>
</evidence>
<sequence length="143" mass="15683">VHRTEGRDVMISTSITQTMTMGGIHDNIRRAWARTAIALGERGVADMKGRVHRLTGTLSRSLHVSAKEKGHESDVGQAKSSDIKETISPNWDKGSYDVLAGSWLPYAGPEAGRGGSHDFFTPAVEVIKRNVESTYKQALEDEF</sequence>
<proteinExistence type="predicted"/>